<dbReference type="EMBL" id="AOMD01000009">
    <property type="protein sequence ID" value="EMA47278.1"/>
    <property type="molecule type" value="Genomic_DNA"/>
</dbReference>
<reference evidence="2 3" key="1">
    <citation type="journal article" date="2014" name="PLoS Genet.">
        <title>Phylogenetically driven sequencing of extremely halophilic archaea reveals strategies for static and dynamic osmo-response.</title>
        <authorList>
            <person name="Becker E.A."/>
            <person name="Seitzer P.M."/>
            <person name="Tritt A."/>
            <person name="Larsen D."/>
            <person name="Krusor M."/>
            <person name="Yao A.I."/>
            <person name="Wu D."/>
            <person name="Madern D."/>
            <person name="Eisen J.A."/>
            <person name="Darling A.E."/>
            <person name="Facciotti M.T."/>
        </authorList>
    </citation>
    <scope>NUCLEOTIDE SEQUENCE [LARGE SCALE GENOMIC DNA]</scope>
    <source>
        <strain evidence="2 3">DSM 5350</strain>
    </source>
</reference>
<feature type="transmembrane region" description="Helical" evidence="1">
    <location>
        <begin position="29"/>
        <end position="46"/>
    </location>
</feature>
<sequence length="130" mass="13264">MGRTVPVLGGLAQAAVFVVLLVAVRPPPYIYLATPAVAGLVGALLSDRFQNEFVDAGAAGLVGTLLSLGVALVIVWTNTASLPLDVQIDFAFLTLTLGLFVVIVLLPVAMGISVVVGQLAVIAVDGQTNP</sequence>
<feature type="transmembrane region" description="Helical" evidence="1">
    <location>
        <begin position="7"/>
        <end position="23"/>
    </location>
</feature>
<evidence type="ECO:0000313" key="3">
    <source>
        <dbReference type="Proteomes" id="UP000011669"/>
    </source>
</evidence>
<gene>
    <name evidence="2" type="ORF">C449_02410</name>
</gene>
<keyword evidence="3" id="KW-1185">Reference proteome</keyword>
<proteinExistence type="predicted"/>
<dbReference type="AlphaFoldDB" id="M0MPI1"/>
<keyword evidence="1" id="KW-0472">Membrane</keyword>
<dbReference type="InParanoid" id="M0MPI1"/>
<dbReference type="PATRIC" id="fig|1227455.4.peg.492"/>
<dbReference type="RefSeq" id="WP_006076293.1">
    <property type="nucleotide sequence ID" value="NZ_AOMD01000009.1"/>
</dbReference>
<comment type="caution">
    <text evidence="2">The sequence shown here is derived from an EMBL/GenBank/DDBJ whole genome shotgun (WGS) entry which is preliminary data.</text>
</comment>
<protein>
    <submittedName>
        <fullName evidence="2">Uncharacterized protein</fullName>
    </submittedName>
</protein>
<organism evidence="2 3">
    <name type="scientific">Halococcus saccharolyticus DSM 5350</name>
    <dbReference type="NCBI Taxonomy" id="1227455"/>
    <lineage>
        <taxon>Archaea</taxon>
        <taxon>Methanobacteriati</taxon>
        <taxon>Methanobacteriota</taxon>
        <taxon>Stenosarchaea group</taxon>
        <taxon>Halobacteria</taxon>
        <taxon>Halobacteriales</taxon>
        <taxon>Halococcaceae</taxon>
        <taxon>Halococcus</taxon>
    </lineage>
</organism>
<keyword evidence="1" id="KW-1133">Transmembrane helix</keyword>
<keyword evidence="1" id="KW-0812">Transmembrane</keyword>
<dbReference type="OrthoDB" id="378177at2157"/>
<name>M0MPI1_9EURY</name>
<dbReference type="Proteomes" id="UP000011669">
    <property type="component" value="Unassembled WGS sequence"/>
</dbReference>
<feature type="transmembrane region" description="Helical" evidence="1">
    <location>
        <begin position="97"/>
        <end position="124"/>
    </location>
</feature>
<evidence type="ECO:0000313" key="2">
    <source>
        <dbReference type="EMBL" id="EMA47278.1"/>
    </source>
</evidence>
<accession>M0MPI1</accession>
<dbReference type="STRING" id="1227455.C449_02410"/>
<feature type="transmembrane region" description="Helical" evidence="1">
    <location>
        <begin position="58"/>
        <end position="77"/>
    </location>
</feature>
<evidence type="ECO:0000256" key="1">
    <source>
        <dbReference type="SAM" id="Phobius"/>
    </source>
</evidence>